<sequence length="75" mass="8036">MNESTWTEPPDVEDTPPELLHEVRALLNEFQELDPSAAGYSQTVTPLRVARDAVAAAVATSDPAFIEAQREGAAA</sequence>
<organism evidence="1 2">
    <name type="scientific">Mycolicibacterium fortuitum subsp. acetamidolyticum</name>
    <dbReference type="NCBI Taxonomy" id="144550"/>
    <lineage>
        <taxon>Bacteria</taxon>
        <taxon>Bacillati</taxon>
        <taxon>Actinomycetota</taxon>
        <taxon>Actinomycetes</taxon>
        <taxon>Mycobacteriales</taxon>
        <taxon>Mycobacteriaceae</taxon>
        <taxon>Mycolicibacterium</taxon>
    </lineage>
</organism>
<evidence type="ECO:0000313" key="2">
    <source>
        <dbReference type="Proteomes" id="UP000069705"/>
    </source>
</evidence>
<evidence type="ECO:0000313" key="1">
    <source>
        <dbReference type="EMBL" id="GAT03720.1"/>
    </source>
</evidence>
<dbReference type="Proteomes" id="UP000069705">
    <property type="component" value="Unassembled WGS sequence"/>
</dbReference>
<dbReference type="EMBL" id="BCSZ01000035">
    <property type="protein sequence ID" value="GAT03720.1"/>
    <property type="molecule type" value="Genomic_DNA"/>
</dbReference>
<gene>
    <name evidence="1" type="ORF">RMCFA_3832</name>
</gene>
<accession>A0A100WSX2</accession>
<proteinExistence type="predicted"/>
<name>A0A100WSX2_MYCFO</name>
<reference evidence="2" key="2">
    <citation type="submission" date="2016-02" db="EMBL/GenBank/DDBJ databases">
        <title>Draft genome sequence of five rapidly growing Mycobacterium species.</title>
        <authorList>
            <person name="Katahira K."/>
            <person name="Gotou Y."/>
            <person name="Iida K."/>
            <person name="Ogura Y."/>
            <person name="Hayashi T."/>
        </authorList>
    </citation>
    <scope>NUCLEOTIDE SEQUENCE [LARGE SCALE GENOMIC DNA]</scope>
    <source>
        <strain evidence="2">JCM6368</strain>
    </source>
</reference>
<comment type="caution">
    <text evidence="1">The sequence shown here is derived from an EMBL/GenBank/DDBJ whole genome shotgun (WGS) entry which is preliminary data.</text>
</comment>
<dbReference type="RefSeq" id="WP_061264300.1">
    <property type="nucleotide sequence ID" value="NZ_BCSZ01000035.1"/>
</dbReference>
<dbReference type="AlphaFoldDB" id="A0A100WSX2"/>
<reference evidence="1 2" key="1">
    <citation type="journal article" date="2016" name="Genome Announc.">
        <title>Draft Genome Sequences of Five Rapidly Growing Mycobacterium Species, M. thermoresistibile, M. fortuitum subsp. acetamidolyticum, M. canariasense, M. brisbanense, and M. novocastrense.</title>
        <authorList>
            <person name="Katahira K."/>
            <person name="Ogura Y."/>
            <person name="Gotoh Y."/>
            <person name="Hayashi T."/>
        </authorList>
    </citation>
    <scope>NUCLEOTIDE SEQUENCE [LARGE SCALE GENOMIC DNA]</scope>
    <source>
        <strain evidence="1 2">JCM6368</strain>
    </source>
</reference>
<protein>
    <submittedName>
        <fullName evidence="1">Uncharacterized protein</fullName>
    </submittedName>
</protein>